<accession>A0A1A9W6L1</accession>
<proteinExistence type="predicted"/>
<evidence type="ECO:0000256" key="1">
    <source>
        <dbReference type="SAM" id="MobiDB-lite"/>
    </source>
</evidence>
<dbReference type="VEuPathDB" id="VectorBase:GBRI008114"/>
<dbReference type="EnsemblMetazoa" id="GBRI008114-RA">
    <property type="protein sequence ID" value="GBRI008114-PA"/>
    <property type="gene ID" value="GBRI008114"/>
</dbReference>
<evidence type="ECO:0000313" key="3">
    <source>
        <dbReference type="Proteomes" id="UP000091820"/>
    </source>
</evidence>
<reference evidence="2" key="2">
    <citation type="submission" date="2020-05" db="UniProtKB">
        <authorList>
            <consortium name="EnsemblMetazoa"/>
        </authorList>
    </citation>
    <scope>IDENTIFICATION</scope>
    <source>
        <strain evidence="2">IAEA</strain>
    </source>
</reference>
<sequence length="166" mass="18805">MVVVIDDDDDESDGDYDGSGGGGGTETRVYVFKRHLHLVIEENGCIIVSTAAVHFLYYSATPRHQKAKRFSTSKRQKKRKHDGEQTDLVRTTTENCKYIDSLAVQFMFHTNAFECLQSTLLMIKRTGLGRVRTKIQRGPPPIGATRVMLDPAKEKNILRNKEHKII</sequence>
<feature type="compositionally biased region" description="Basic residues" evidence="1">
    <location>
        <begin position="67"/>
        <end position="80"/>
    </location>
</feature>
<reference evidence="3" key="1">
    <citation type="submission" date="2014-03" db="EMBL/GenBank/DDBJ databases">
        <authorList>
            <person name="Aksoy S."/>
            <person name="Warren W."/>
            <person name="Wilson R.K."/>
        </authorList>
    </citation>
    <scope>NUCLEOTIDE SEQUENCE [LARGE SCALE GENOMIC DNA]</scope>
    <source>
        <strain evidence="3">IAEA</strain>
    </source>
</reference>
<evidence type="ECO:0000313" key="2">
    <source>
        <dbReference type="EnsemblMetazoa" id="GBRI008114-PA"/>
    </source>
</evidence>
<keyword evidence="3" id="KW-1185">Reference proteome</keyword>
<dbReference type="AlphaFoldDB" id="A0A1A9W6L1"/>
<feature type="region of interest" description="Disordered" evidence="1">
    <location>
        <begin position="67"/>
        <end position="86"/>
    </location>
</feature>
<dbReference type="Proteomes" id="UP000091820">
    <property type="component" value="Unassembled WGS sequence"/>
</dbReference>
<name>A0A1A9W6L1_9MUSC</name>
<organism evidence="2 3">
    <name type="scientific">Glossina brevipalpis</name>
    <dbReference type="NCBI Taxonomy" id="37001"/>
    <lineage>
        <taxon>Eukaryota</taxon>
        <taxon>Metazoa</taxon>
        <taxon>Ecdysozoa</taxon>
        <taxon>Arthropoda</taxon>
        <taxon>Hexapoda</taxon>
        <taxon>Insecta</taxon>
        <taxon>Pterygota</taxon>
        <taxon>Neoptera</taxon>
        <taxon>Endopterygota</taxon>
        <taxon>Diptera</taxon>
        <taxon>Brachycera</taxon>
        <taxon>Muscomorpha</taxon>
        <taxon>Hippoboscoidea</taxon>
        <taxon>Glossinidae</taxon>
        <taxon>Glossina</taxon>
    </lineage>
</organism>
<protein>
    <submittedName>
        <fullName evidence="2">Uncharacterized protein</fullName>
    </submittedName>
</protein>